<dbReference type="SMART" id="SM00671">
    <property type="entry name" value="SEL1"/>
    <property type="match status" value="7"/>
</dbReference>
<feature type="compositionally biased region" description="Polar residues" evidence="2">
    <location>
        <begin position="436"/>
        <end position="459"/>
    </location>
</feature>
<dbReference type="PANTHER" id="PTHR46430:SF3">
    <property type="entry name" value="ACTIVATOR OF C KINASE PROTEIN 1"/>
    <property type="match status" value="1"/>
</dbReference>
<dbReference type="Proteomes" id="UP001280581">
    <property type="component" value="Unassembled WGS sequence"/>
</dbReference>
<dbReference type="InterPro" id="IPR011990">
    <property type="entry name" value="TPR-like_helical_dom_sf"/>
</dbReference>
<feature type="region of interest" description="Disordered" evidence="2">
    <location>
        <begin position="1"/>
        <end position="630"/>
    </location>
</feature>
<feature type="compositionally biased region" description="Pro residues" evidence="2">
    <location>
        <begin position="251"/>
        <end position="267"/>
    </location>
</feature>
<keyword evidence="4" id="KW-1185">Reference proteome</keyword>
<reference evidence="3 4" key="1">
    <citation type="submission" date="2021-02" db="EMBL/GenBank/DDBJ databases">
        <title>Genome assembly of Pseudopithomyces chartarum.</title>
        <authorList>
            <person name="Jauregui R."/>
            <person name="Singh J."/>
            <person name="Voisey C."/>
        </authorList>
    </citation>
    <scope>NUCLEOTIDE SEQUENCE [LARGE SCALE GENOMIC DNA]</scope>
    <source>
        <strain evidence="3 4">AGR01</strain>
    </source>
</reference>
<dbReference type="Pfam" id="PF08238">
    <property type="entry name" value="Sel1"/>
    <property type="match status" value="7"/>
</dbReference>
<feature type="compositionally biased region" description="Polar residues" evidence="2">
    <location>
        <begin position="276"/>
        <end position="299"/>
    </location>
</feature>
<evidence type="ECO:0000313" key="3">
    <source>
        <dbReference type="EMBL" id="KAK3215153.1"/>
    </source>
</evidence>
<protein>
    <submittedName>
        <fullName evidence="3">Uncharacterized protein</fullName>
    </submittedName>
</protein>
<dbReference type="SUPFAM" id="SSF81901">
    <property type="entry name" value="HCP-like"/>
    <property type="match status" value="2"/>
</dbReference>
<feature type="compositionally biased region" description="Gly residues" evidence="2">
    <location>
        <begin position="203"/>
        <end position="215"/>
    </location>
</feature>
<name>A0AAN6RJV7_9PLEO</name>
<evidence type="ECO:0000256" key="2">
    <source>
        <dbReference type="SAM" id="MobiDB-lite"/>
    </source>
</evidence>
<proteinExistence type="predicted"/>
<feature type="compositionally biased region" description="Polar residues" evidence="2">
    <location>
        <begin position="348"/>
        <end position="363"/>
    </location>
</feature>
<dbReference type="InterPro" id="IPR006597">
    <property type="entry name" value="Sel1-like"/>
</dbReference>
<dbReference type="EMBL" id="WVTA01000003">
    <property type="protein sequence ID" value="KAK3215153.1"/>
    <property type="molecule type" value="Genomic_DNA"/>
</dbReference>
<dbReference type="InterPro" id="IPR051726">
    <property type="entry name" value="Chitin_Synth_Reg"/>
</dbReference>
<comment type="caution">
    <text evidence="3">The sequence shown here is derived from an EMBL/GenBank/DDBJ whole genome shotgun (WGS) entry which is preliminary data.</text>
</comment>
<organism evidence="3 4">
    <name type="scientific">Pseudopithomyces chartarum</name>
    <dbReference type="NCBI Taxonomy" id="1892770"/>
    <lineage>
        <taxon>Eukaryota</taxon>
        <taxon>Fungi</taxon>
        <taxon>Dikarya</taxon>
        <taxon>Ascomycota</taxon>
        <taxon>Pezizomycotina</taxon>
        <taxon>Dothideomycetes</taxon>
        <taxon>Pleosporomycetidae</taxon>
        <taxon>Pleosporales</taxon>
        <taxon>Massarineae</taxon>
        <taxon>Didymosphaeriaceae</taxon>
        <taxon>Pseudopithomyces</taxon>
    </lineage>
</organism>
<feature type="compositionally biased region" description="Low complexity" evidence="2">
    <location>
        <begin position="586"/>
        <end position="597"/>
    </location>
</feature>
<evidence type="ECO:0000313" key="4">
    <source>
        <dbReference type="Proteomes" id="UP001280581"/>
    </source>
</evidence>
<gene>
    <name evidence="3" type="ORF">GRF29_19g2383496</name>
</gene>
<feature type="compositionally biased region" description="Polar residues" evidence="2">
    <location>
        <begin position="1"/>
        <end position="15"/>
    </location>
</feature>
<dbReference type="PANTHER" id="PTHR46430">
    <property type="entry name" value="PROTEIN SKT5-RELATED"/>
    <property type="match status" value="1"/>
</dbReference>
<feature type="compositionally biased region" description="Polar residues" evidence="2">
    <location>
        <begin position="615"/>
        <end position="629"/>
    </location>
</feature>
<keyword evidence="1" id="KW-0677">Repeat</keyword>
<accession>A0AAN6RJV7</accession>
<sequence>MAYPQQRQRQQNYDEYQQPPRQQQQYNQGAPQQARQPAGYDARYDQQQQQQQYDDYGYDQHGQYEQWDDGYNNHGGGWDHAHQQGYGDMNDQQPRQQQRRAPSQDYGYDQQYRQPPQQPPPPQQQQQQRDPRGVPMGRGGGGQGAMRQAPRERPRMAPPSPTNIPQDNPFPTFPTQQAKARPKPGSMDEAMSLMNLGPDNAGQGRGMGPPSGRGRGPPPIQQRGPPMGRGGQPEMQRHDSGHYEGSGRGQRPPPNRMPPGRGPPPPRQGFGPLQRSVTMPQNTPAPGSQRTYDHYQQQWADGPTAGYSGPQSPTHMPPRPTTAGGTKSNSYGPPQGFEQAPQMPRGPQQPQYHYQRQSAQAHQGEQAALDNVYDDYYEENRQSQASIDMPNFDAIQQPMGGHRRGDSLDDHLSPTVAPPADTMTRTAGTGYARANNFYQQAAKSRSQPDLHGQYNSSGMEASAPAVPAIPLAHAAHQPSDGLPAGPRTPGYGQAQSSNFDPRYGRPPLGPQRVYSDETTYSEPPLNGMRNASPMVSANAIRRPGTAAPAPGRVPSDPLGRRPGTTQPRNPDALPAHPAPFRPGLMQQQNSQAPSPQASKPPPVRQYNAEPKPGGYNTQQEDLPQQQRRASVQHPVTHDEINRLKNTWGGNIQDPKTGLQLAKKLVEAATVLADEGGTADTRTRNKNREKFIMEAHKIVKKLASAGSPDAMFYLADCYGQGLLGLQVDTKEAFTLYQSAAKAGHAAAAYRTAVCCEMGHEEGGGTKKDPLKAVQWYRRAAALGDTPAMYKMGMILLKGLLGQQRHLGEAVNMLKRAADHADADNPHALHELGLLYEAQTNNERIMRDEAYSFSLFKQAAELGYKFSQFRLGQAFEYGLLGCPVDARLSIGWYTRAAAQEEHQSELALSGWYLTGVEGILGQSDTEAYLWARKAACAEPPLPKALFAMGYFTEVGIGCPGSLDEAKRWYGRAAAYKFPKAQERLEELKRGGSKVQMKRERLSRTNQKQQEENCVVM</sequence>
<feature type="compositionally biased region" description="Low complexity" evidence="2">
    <location>
        <begin position="16"/>
        <end position="65"/>
    </location>
</feature>
<feature type="region of interest" description="Disordered" evidence="2">
    <location>
        <begin position="993"/>
        <end position="1014"/>
    </location>
</feature>
<feature type="compositionally biased region" description="Low complexity" evidence="2">
    <location>
        <begin position="92"/>
        <end position="115"/>
    </location>
</feature>
<dbReference type="Gene3D" id="1.25.40.10">
    <property type="entry name" value="Tetratricopeptide repeat domain"/>
    <property type="match status" value="2"/>
</dbReference>
<evidence type="ECO:0000256" key="1">
    <source>
        <dbReference type="ARBA" id="ARBA00022737"/>
    </source>
</evidence>
<feature type="compositionally biased region" description="Polar residues" evidence="2">
    <location>
        <begin position="323"/>
        <end position="332"/>
    </location>
</feature>
<dbReference type="AlphaFoldDB" id="A0AAN6RJV7"/>
<feature type="compositionally biased region" description="Basic and acidic residues" evidence="2">
    <location>
        <begin position="403"/>
        <end position="412"/>
    </location>
</feature>